<keyword evidence="10" id="KW-1185">Reference proteome</keyword>
<dbReference type="Gene3D" id="3.40.630.10">
    <property type="entry name" value="Zn peptidases"/>
    <property type="match status" value="2"/>
</dbReference>
<dbReference type="Gene3D" id="3.30.70.360">
    <property type="match status" value="1"/>
</dbReference>
<dbReference type="NCBIfam" id="TIGR01910">
    <property type="entry name" value="DapE-ArgE"/>
    <property type="match status" value="1"/>
</dbReference>
<evidence type="ECO:0000256" key="7">
    <source>
        <dbReference type="ARBA" id="ARBA00023285"/>
    </source>
</evidence>
<organism evidence="9 10">
    <name type="scientific">Paenibacillus mendelii</name>
    <dbReference type="NCBI Taxonomy" id="206163"/>
    <lineage>
        <taxon>Bacteria</taxon>
        <taxon>Bacillati</taxon>
        <taxon>Bacillota</taxon>
        <taxon>Bacilli</taxon>
        <taxon>Bacillales</taxon>
        <taxon>Paenibacillaceae</taxon>
        <taxon>Paenibacillus</taxon>
    </lineage>
</organism>
<dbReference type="CDD" id="cd08659">
    <property type="entry name" value="M20_ArgE_DapE-like"/>
    <property type="match status" value="1"/>
</dbReference>
<gene>
    <name evidence="9" type="ORF">ACFFJ8_16975</name>
</gene>
<keyword evidence="4" id="KW-0479">Metal-binding</keyword>
<dbReference type="SUPFAM" id="SSF55031">
    <property type="entry name" value="Bacterial exopeptidase dimerisation domain"/>
    <property type="match status" value="1"/>
</dbReference>
<dbReference type="Proteomes" id="UP001589818">
    <property type="component" value="Unassembled WGS sequence"/>
</dbReference>
<keyword evidence="7" id="KW-0170">Cobalt</keyword>
<reference evidence="9 10" key="1">
    <citation type="submission" date="2024-09" db="EMBL/GenBank/DDBJ databases">
        <authorList>
            <person name="Sun Q."/>
            <person name="Mori K."/>
        </authorList>
    </citation>
    <scope>NUCLEOTIDE SEQUENCE [LARGE SCALE GENOMIC DNA]</scope>
    <source>
        <strain evidence="9 10">CCM 4839</strain>
    </source>
</reference>
<dbReference type="InterPro" id="IPR010182">
    <property type="entry name" value="ArgE/DapE"/>
</dbReference>
<evidence type="ECO:0000256" key="6">
    <source>
        <dbReference type="ARBA" id="ARBA00022833"/>
    </source>
</evidence>
<dbReference type="Pfam" id="PF01546">
    <property type="entry name" value="Peptidase_M20"/>
    <property type="match status" value="1"/>
</dbReference>
<dbReference type="InterPro" id="IPR050072">
    <property type="entry name" value="Peptidase_M20A"/>
</dbReference>
<keyword evidence="6" id="KW-0862">Zinc</keyword>
<proteinExistence type="inferred from homology"/>
<dbReference type="InterPro" id="IPR036264">
    <property type="entry name" value="Bact_exopeptidase_dim_dom"/>
</dbReference>
<evidence type="ECO:0000259" key="8">
    <source>
        <dbReference type="Pfam" id="PF07687"/>
    </source>
</evidence>
<evidence type="ECO:0000256" key="2">
    <source>
        <dbReference type="ARBA" id="ARBA00001947"/>
    </source>
</evidence>
<accession>A0ABV6JBD5</accession>
<dbReference type="RefSeq" id="WP_204818950.1">
    <property type="nucleotide sequence ID" value="NZ_JANHOF010000016.1"/>
</dbReference>
<comment type="cofactor">
    <cofactor evidence="2">
        <name>Zn(2+)</name>
        <dbReference type="ChEBI" id="CHEBI:29105"/>
    </cofactor>
</comment>
<evidence type="ECO:0000256" key="5">
    <source>
        <dbReference type="ARBA" id="ARBA00022801"/>
    </source>
</evidence>
<dbReference type="SUPFAM" id="SSF53187">
    <property type="entry name" value="Zn-dependent exopeptidases"/>
    <property type="match status" value="1"/>
</dbReference>
<evidence type="ECO:0000256" key="4">
    <source>
        <dbReference type="ARBA" id="ARBA00022723"/>
    </source>
</evidence>
<dbReference type="InterPro" id="IPR002933">
    <property type="entry name" value="Peptidase_M20"/>
</dbReference>
<evidence type="ECO:0000256" key="1">
    <source>
        <dbReference type="ARBA" id="ARBA00001941"/>
    </source>
</evidence>
<comment type="caution">
    <text evidence="9">The sequence shown here is derived from an EMBL/GenBank/DDBJ whole genome shotgun (WGS) entry which is preliminary data.</text>
</comment>
<name>A0ABV6JBD5_9BACL</name>
<keyword evidence="5" id="KW-0378">Hydrolase</keyword>
<evidence type="ECO:0000256" key="3">
    <source>
        <dbReference type="ARBA" id="ARBA00006247"/>
    </source>
</evidence>
<feature type="domain" description="Peptidase M20 dimerisation" evidence="8">
    <location>
        <begin position="180"/>
        <end position="285"/>
    </location>
</feature>
<protein>
    <submittedName>
        <fullName evidence="9">M20 family metallopeptidase</fullName>
    </submittedName>
</protein>
<evidence type="ECO:0000313" key="10">
    <source>
        <dbReference type="Proteomes" id="UP001589818"/>
    </source>
</evidence>
<dbReference type="PANTHER" id="PTHR43808">
    <property type="entry name" value="ACETYLORNITHINE DEACETYLASE"/>
    <property type="match status" value="1"/>
</dbReference>
<dbReference type="Pfam" id="PF07687">
    <property type="entry name" value="M20_dimer"/>
    <property type="match status" value="1"/>
</dbReference>
<dbReference type="InterPro" id="IPR011650">
    <property type="entry name" value="Peptidase_M20_dimer"/>
</dbReference>
<evidence type="ECO:0000313" key="9">
    <source>
        <dbReference type="EMBL" id="MFC0393062.1"/>
    </source>
</evidence>
<comment type="cofactor">
    <cofactor evidence="1">
        <name>Co(2+)</name>
        <dbReference type="ChEBI" id="CHEBI:48828"/>
    </cofactor>
</comment>
<dbReference type="EMBL" id="JBHLVF010000028">
    <property type="protein sequence ID" value="MFC0393062.1"/>
    <property type="molecule type" value="Genomic_DNA"/>
</dbReference>
<sequence length="367" mass="38541">MTGGRSIAQSLPVQGRVLELLADLVRFPSVNPTGSEQQVADYIAGVMEAAGCEVELQEIEPGRPNVFATLKGTGGGRTVILNTHMDVVPAGEGWKSDPFEMRLEEDRVYGRGVMDAKGPLAAMMAAVEAIAASGMKLPGDIILAAVVDEEAASLGARGLPEHIQGDLAVIGEATNGNLAIAHRGSIRPILVADGVSAHSSTPHLGVNAVILMVNALLALDTFAKKTLVSRLHPLTGQSTLSVTVMKGGVKESMIPESCEALIDRRLIPGEDEAEAIREIEQVLADVPGLNGRVHIDRLLPTTGGASEISSDHPMVGLASRAIEEVYGCKPELVGLTANCDMSHFMNRGIPSVIYGPGDFAMAHKVDE</sequence>
<comment type="similarity">
    <text evidence="3">Belongs to the peptidase M20A family.</text>
</comment>